<feature type="compositionally biased region" description="Low complexity" evidence="9">
    <location>
        <begin position="166"/>
        <end position="187"/>
    </location>
</feature>
<dbReference type="Pfam" id="PF01074">
    <property type="entry name" value="Glyco_hydro_38N"/>
    <property type="match status" value="1"/>
</dbReference>
<keyword evidence="6 11" id="KW-0326">Glycosidase</keyword>
<dbReference type="SUPFAM" id="SSF88688">
    <property type="entry name" value="Families 57/38 glycoside transferase middle domain"/>
    <property type="match status" value="1"/>
</dbReference>
<dbReference type="FunFam" id="2.70.98.30:FF:000001">
    <property type="entry name" value="alpha-mannosidase 2C1 isoform X2"/>
    <property type="match status" value="1"/>
</dbReference>
<dbReference type="GO" id="GO:0046872">
    <property type="term" value="F:metal ion binding"/>
    <property type="evidence" value="ECO:0007669"/>
    <property type="project" value="UniProtKB-KW"/>
</dbReference>
<feature type="compositionally biased region" description="Polar residues" evidence="9">
    <location>
        <begin position="432"/>
        <end position="441"/>
    </location>
</feature>
<dbReference type="Proteomes" id="UP001168146">
    <property type="component" value="Unassembled WGS sequence"/>
</dbReference>
<dbReference type="CDD" id="cd10812">
    <property type="entry name" value="GH38N_AMII_ScAms1_like"/>
    <property type="match status" value="1"/>
</dbReference>
<keyword evidence="4" id="KW-0479">Metal-binding</keyword>
<dbReference type="GO" id="GO:0009313">
    <property type="term" value="P:oligosaccharide catabolic process"/>
    <property type="evidence" value="ECO:0007669"/>
    <property type="project" value="TreeGrafter"/>
</dbReference>
<dbReference type="InterPro" id="IPR054723">
    <property type="entry name" value="Ams1-like_N"/>
</dbReference>
<feature type="region of interest" description="Disordered" evidence="9">
    <location>
        <begin position="394"/>
        <end position="446"/>
    </location>
</feature>
<dbReference type="Gene3D" id="1.20.1270.50">
    <property type="entry name" value="Glycoside hydrolase family 38, central domain"/>
    <property type="match status" value="1"/>
</dbReference>
<feature type="region of interest" description="Disordered" evidence="9">
    <location>
        <begin position="290"/>
        <end position="368"/>
    </location>
</feature>
<dbReference type="FunFam" id="3.20.110.10:FF:000002">
    <property type="entry name" value="alpha-mannosidase 2C1 isoform X1"/>
    <property type="match status" value="1"/>
</dbReference>
<dbReference type="GO" id="GO:0006013">
    <property type="term" value="P:mannose metabolic process"/>
    <property type="evidence" value="ECO:0007669"/>
    <property type="project" value="InterPro"/>
</dbReference>
<evidence type="ECO:0000313" key="11">
    <source>
        <dbReference type="EMBL" id="KAK0322605.1"/>
    </source>
</evidence>
<name>A0AAN6JFM1_9PEZI</name>
<dbReference type="InterPro" id="IPR041147">
    <property type="entry name" value="GH38_C"/>
</dbReference>
<comment type="similarity">
    <text evidence="2">Belongs to the glycosyl hydrolase 38 family.</text>
</comment>
<comment type="function">
    <text evidence="7">Degrades free oligosaccharides in the vacuole.</text>
</comment>
<feature type="compositionally biased region" description="Low complexity" evidence="9">
    <location>
        <begin position="336"/>
        <end position="347"/>
    </location>
</feature>
<proteinExistence type="inferred from homology"/>
<evidence type="ECO:0000256" key="6">
    <source>
        <dbReference type="ARBA" id="ARBA00023295"/>
    </source>
</evidence>
<comment type="catalytic activity">
    <reaction evidence="1">
        <text>Hydrolysis of terminal, non-reducing alpha-D-mannose residues in alpha-D-mannosides.</text>
        <dbReference type="EC" id="3.2.1.24"/>
    </reaction>
</comment>
<dbReference type="FunFam" id="1.20.1270.50:FF:000004">
    <property type="entry name" value="alpha-mannosidase 2C1 isoform X1"/>
    <property type="match status" value="1"/>
</dbReference>
<dbReference type="Pfam" id="PF17677">
    <property type="entry name" value="Glyco_hydro38C2"/>
    <property type="match status" value="1"/>
</dbReference>
<sequence>MDSRNDSITDTYPLELHNIKALFLQKRYRQVIQACRDVLKTAGDGMRDYPLQQTFISFYIGLSHDELGRLMHDYSQAKIPAFRQAEQCYKEAVDSLPTPGYKVNTEKQSASPLQNDPFTDCSPPDPNAYIPSSPDKDYDPFNYSSPSLPNLTSSPPPSHYDTGNLPTRSTPTSSREMSSSDLESHSSFDQIMTPHKFLERDISRVSLLDDAHRSASQHASLKGLERDVSRMSLLDTTRRPNAKPAFPRSTSQGLLKPIRLGSPPQAFHVPPRLPYSGIAMSMSRLPRINTRSGWDSPSRHLPSSISEEWSSSPPSPVSPLGISDTVSDASTVSPISPETPVHVTVPEVSHHTPEAPDRGNEDGNDHHSHDIHVQAMRTQLATHLRLLAQETQRTLTAQSKRATERASTAPTTGTPLAPVRGSLDGAGAGISRLSSSGSKQDSVLGESKRLSASRSYWSFTPVDVKAEGMRKRVKEGRERGWARERFERERTTPRSWGKLHSELVAVPSPKLPLQLITSTLHTTATATMGGENNRNLTSTSSAKYPQLATRPKGKQIHHIYRDRLGQFTNNGQYKHQSLLAKLYDGRLSGAPHVKLEVWHAPDLTRPTFKEATSEDNEYVEAKKGDELGPSWSTHWFRVRFTLPYDWTYKARVELHWDANNEGMVWTEDGEALQGLTGGGERVEWVIPQRFRDYDKEHTVYIEMACNGMFGNPQGGDTIQPPDPDRHFKLEEADLVSVNLDARALFYDFWIIGDAAREFPEDSWQEHQALQVCNEIMDCFIAGEGSRSCIQDCREIAKKYLGNDVDSEKVYEKDTEHAIVNAVGNCHIDTCWLWPWAETKRKVARSWANQCDLLDRYPEHRFVASQAQQYKWLEQLYPSVWDRVKSHIKKGNFQTIGGSWVEHDTNMPSGESLVRQFLYGQRFFESRFGERCKTFWLPDTFGYSTQLPQLCRLAGMKRFFTQKLSWNNINTFPHTTFNWVALDGSQVICHMAPCETYTAEAHFGDVSRSVSQHKSMDQDATSLLPFGKGDGGGGPTFGMLEKLRRCRGVSNTVGLLPKVRIAESVEEFFDGLETKCAEGDVELVTWYGELYFELHRGTYTTQANNKKNNRRAEIMLHEIEYLATLATVQEGASKKGGGKLKGYKYPKKDIDTMWEGVLLCQFHDCLPGSAIEMCYRDSDELYAKIFKTGEKVMEDVLSALGFEDETPEGGKGGEEVMLQTLGWEREVPATGIAIAQHDRTRVTQTKDNVFVLSNGQLHVEVTDGAITSLYDKTAKREIVPKGQKANQLVIFDDKPLYWQAWDVEVFHLQSRKELPATPHSTKITTNTPELVSLETTTKISEKSWIKTTLSLSASSASSTSNPSYLECSAEIEWRETMKFLKVEFPTTLSSPALASYETQFGIIRRPTHYNTSWEMAQFEVCCHKWADLSEHNYGVSILNDGKYGFATAGGVMRLSLLRAPKAPDAHADMGRHHVKWAILPHRGGLDERVVRAGMEFNVPVRTRRHGDAEGVRGMMGAFKMSEGSDGGLVVDTVKRAEDDGDAGNGELAVRKGRHVVVRVYDCLGGVGRGRVVFGPVEVVKAWKCNLLEDELEEVEVEDGGMQIELRAFEVASYKLLLA</sequence>
<comment type="caution">
    <text evidence="11">The sequence shown here is derived from an EMBL/GenBank/DDBJ whole genome shotgun (WGS) entry which is preliminary data.</text>
</comment>
<dbReference type="SUPFAM" id="SSF74650">
    <property type="entry name" value="Galactose mutarotase-like"/>
    <property type="match status" value="1"/>
</dbReference>
<evidence type="ECO:0000256" key="4">
    <source>
        <dbReference type="ARBA" id="ARBA00022723"/>
    </source>
</evidence>
<feature type="region of interest" description="Disordered" evidence="9">
    <location>
        <begin position="99"/>
        <end position="188"/>
    </location>
</feature>
<dbReference type="GO" id="GO:0004559">
    <property type="term" value="F:alpha-mannosidase activity"/>
    <property type="evidence" value="ECO:0007669"/>
    <property type="project" value="UniProtKB-EC"/>
</dbReference>
<feature type="compositionally biased region" description="Basic and acidic residues" evidence="9">
    <location>
        <begin position="348"/>
        <end position="368"/>
    </location>
</feature>
<evidence type="ECO:0000256" key="3">
    <source>
        <dbReference type="ARBA" id="ARBA00012752"/>
    </source>
</evidence>
<evidence type="ECO:0000256" key="5">
    <source>
        <dbReference type="ARBA" id="ARBA00022801"/>
    </source>
</evidence>
<gene>
    <name evidence="11" type="primary">AMS1_2</name>
    <name evidence="11" type="ORF">LTR82_006565</name>
</gene>
<feature type="compositionally biased region" description="Low complexity" evidence="9">
    <location>
        <begin position="144"/>
        <end position="153"/>
    </location>
</feature>
<dbReference type="Pfam" id="PF09261">
    <property type="entry name" value="Alpha-mann_mid"/>
    <property type="match status" value="1"/>
</dbReference>
<evidence type="ECO:0000256" key="1">
    <source>
        <dbReference type="ARBA" id="ARBA00000365"/>
    </source>
</evidence>
<dbReference type="GO" id="GO:0000329">
    <property type="term" value="C:fungal-type vacuole membrane"/>
    <property type="evidence" value="ECO:0007669"/>
    <property type="project" value="TreeGrafter"/>
</dbReference>
<dbReference type="InterPro" id="IPR011682">
    <property type="entry name" value="Glyco_hydro_38_C"/>
</dbReference>
<evidence type="ECO:0000256" key="2">
    <source>
        <dbReference type="ARBA" id="ARBA00009792"/>
    </source>
</evidence>
<dbReference type="GO" id="GO:0030246">
    <property type="term" value="F:carbohydrate binding"/>
    <property type="evidence" value="ECO:0007669"/>
    <property type="project" value="InterPro"/>
</dbReference>
<dbReference type="InterPro" id="IPR028995">
    <property type="entry name" value="Glyco_hydro_57/38_cen_sf"/>
</dbReference>
<feature type="compositionally biased region" description="Low complexity" evidence="9">
    <location>
        <begin position="302"/>
        <end position="312"/>
    </location>
</feature>
<feature type="compositionally biased region" description="Polar residues" evidence="9">
    <location>
        <begin position="324"/>
        <end position="334"/>
    </location>
</feature>
<dbReference type="InterPro" id="IPR027291">
    <property type="entry name" value="Glyco_hydro_38_N_sf"/>
</dbReference>
<accession>A0AAN6JFM1</accession>
<dbReference type="PANTHER" id="PTHR46017:SF1">
    <property type="entry name" value="ALPHA-MANNOSIDASE 2C1"/>
    <property type="match status" value="1"/>
</dbReference>
<dbReference type="SUPFAM" id="SSF88713">
    <property type="entry name" value="Glycoside hydrolase/deacetylase"/>
    <property type="match status" value="1"/>
</dbReference>
<dbReference type="Pfam" id="PF22907">
    <property type="entry name" value="Ams1-like_1st"/>
    <property type="match status" value="1"/>
</dbReference>
<dbReference type="InterPro" id="IPR015341">
    <property type="entry name" value="Glyco_hydro_38_cen"/>
</dbReference>
<dbReference type="PANTHER" id="PTHR46017">
    <property type="entry name" value="ALPHA-MANNOSIDASE 2C1"/>
    <property type="match status" value="1"/>
</dbReference>
<evidence type="ECO:0000313" key="12">
    <source>
        <dbReference type="Proteomes" id="UP001168146"/>
    </source>
</evidence>
<dbReference type="EMBL" id="JASUXU010000016">
    <property type="protein sequence ID" value="KAK0322605.1"/>
    <property type="molecule type" value="Genomic_DNA"/>
</dbReference>
<feature type="domain" description="Glycoside hydrolase family 38 central" evidence="10">
    <location>
        <begin position="1092"/>
        <end position="1181"/>
    </location>
</feature>
<dbReference type="Gene3D" id="2.70.98.30">
    <property type="entry name" value="Golgi alpha-mannosidase II, domain 4"/>
    <property type="match status" value="1"/>
</dbReference>
<feature type="compositionally biased region" description="Polar residues" evidence="9">
    <location>
        <begin position="394"/>
        <end position="414"/>
    </location>
</feature>
<keyword evidence="5 11" id="KW-0378">Hydrolase</keyword>
<dbReference type="InterPro" id="IPR000602">
    <property type="entry name" value="Glyco_hydro_38_N"/>
</dbReference>
<evidence type="ECO:0000256" key="8">
    <source>
        <dbReference type="ARBA" id="ARBA00071615"/>
    </source>
</evidence>
<feature type="compositionally biased region" description="Polar residues" evidence="9">
    <location>
        <begin position="106"/>
        <end position="117"/>
    </location>
</feature>
<dbReference type="EC" id="3.2.1.24" evidence="3"/>
<dbReference type="InterPro" id="IPR011013">
    <property type="entry name" value="Gal_mutarotase_sf_dom"/>
</dbReference>
<dbReference type="InterPro" id="IPR037094">
    <property type="entry name" value="Glyco_hydro_38_cen_sf"/>
</dbReference>
<dbReference type="Pfam" id="PF07748">
    <property type="entry name" value="Glyco_hydro_38C"/>
    <property type="match status" value="1"/>
</dbReference>
<evidence type="ECO:0000256" key="7">
    <source>
        <dbReference type="ARBA" id="ARBA00054985"/>
    </source>
</evidence>
<evidence type="ECO:0000256" key="9">
    <source>
        <dbReference type="SAM" id="MobiDB-lite"/>
    </source>
</evidence>
<reference evidence="11" key="1">
    <citation type="submission" date="2021-12" db="EMBL/GenBank/DDBJ databases">
        <title>Black yeast isolated from Biological Soil Crust.</title>
        <authorList>
            <person name="Kurbessoian T."/>
        </authorList>
    </citation>
    <scope>NUCLEOTIDE SEQUENCE</scope>
    <source>
        <strain evidence="11">CCFEE 5208</strain>
    </source>
</reference>
<evidence type="ECO:0000259" key="10">
    <source>
        <dbReference type="SMART" id="SM00872"/>
    </source>
</evidence>
<protein>
    <recommendedName>
        <fullName evidence="8">Alpha-mannosidase</fullName>
        <ecNumber evidence="3">3.2.1.24</ecNumber>
    </recommendedName>
</protein>
<organism evidence="11 12">
    <name type="scientific">Friedmanniomyces endolithicus</name>
    <dbReference type="NCBI Taxonomy" id="329885"/>
    <lineage>
        <taxon>Eukaryota</taxon>
        <taxon>Fungi</taxon>
        <taxon>Dikarya</taxon>
        <taxon>Ascomycota</taxon>
        <taxon>Pezizomycotina</taxon>
        <taxon>Dothideomycetes</taxon>
        <taxon>Dothideomycetidae</taxon>
        <taxon>Mycosphaerellales</taxon>
        <taxon>Teratosphaeriaceae</taxon>
        <taxon>Friedmanniomyces</taxon>
    </lineage>
</organism>
<dbReference type="SMART" id="SM00872">
    <property type="entry name" value="Alpha-mann_mid"/>
    <property type="match status" value="1"/>
</dbReference>
<dbReference type="Gene3D" id="3.20.110.10">
    <property type="entry name" value="Glycoside hydrolase 38, N terminal domain"/>
    <property type="match status" value="1"/>
</dbReference>
<dbReference type="InterPro" id="IPR011330">
    <property type="entry name" value="Glyco_hydro/deAcase_b/a-brl"/>
</dbReference>